<organism evidence="1 2">
    <name type="scientific">Faecalibacterium prausnitzii</name>
    <dbReference type="NCBI Taxonomy" id="853"/>
    <lineage>
        <taxon>Bacteria</taxon>
        <taxon>Bacillati</taxon>
        <taxon>Bacillota</taxon>
        <taxon>Clostridia</taxon>
        <taxon>Eubacteriales</taxon>
        <taxon>Oscillospiraceae</taxon>
        <taxon>Faecalibacterium</taxon>
    </lineage>
</organism>
<comment type="caution">
    <text evidence="1">The sequence shown here is derived from an EMBL/GenBank/DDBJ whole genome shotgun (WGS) entry which is preliminary data.</text>
</comment>
<keyword evidence="1" id="KW-0808">Transferase</keyword>
<accession>A0A2A7B093</accession>
<protein>
    <submittedName>
        <fullName evidence="1">Kinase</fullName>
    </submittedName>
</protein>
<proteinExistence type="predicted"/>
<evidence type="ECO:0000313" key="1">
    <source>
        <dbReference type="EMBL" id="PDX84815.1"/>
    </source>
</evidence>
<dbReference type="Proteomes" id="UP000220480">
    <property type="component" value="Unassembled WGS sequence"/>
</dbReference>
<dbReference type="AlphaFoldDB" id="A0A2A7B093"/>
<gene>
    <name evidence="1" type="ORF">CGS59_03405</name>
</gene>
<keyword evidence="1" id="KW-0418">Kinase</keyword>
<dbReference type="GO" id="GO:0016301">
    <property type="term" value="F:kinase activity"/>
    <property type="evidence" value="ECO:0007669"/>
    <property type="project" value="UniProtKB-KW"/>
</dbReference>
<evidence type="ECO:0000313" key="2">
    <source>
        <dbReference type="Proteomes" id="UP000220480"/>
    </source>
</evidence>
<sequence>MSSRSPEAIQDAFYSWYDGLTDNQQEGFAEAWPLIKDAALDLLSDKDSMTGRITDAGLDADTLPGCTLKNWQALQTVLDDIVPETNGEA</sequence>
<dbReference type="EMBL" id="NMTZ01000009">
    <property type="protein sequence ID" value="PDX84815.1"/>
    <property type="molecule type" value="Genomic_DNA"/>
</dbReference>
<reference evidence="1 2" key="1">
    <citation type="journal article" date="2017" name="Front. Microbiol.">
        <title>New Insights into the Diversity of the Genus Faecalibacterium.</title>
        <authorList>
            <person name="Benevides L."/>
            <person name="Burman S."/>
            <person name="Martin R."/>
            <person name="Robert V."/>
            <person name="Thomas M."/>
            <person name="Miquel S."/>
            <person name="Chain F."/>
            <person name="Sokol H."/>
            <person name="Bermudez-Humaran L.G."/>
            <person name="Morrison M."/>
            <person name="Langella P."/>
            <person name="Azevedo V.A."/>
            <person name="Chatel J.M."/>
            <person name="Soares S."/>
        </authorList>
    </citation>
    <scope>NUCLEOTIDE SEQUENCE [LARGE SCALE GENOMIC DNA]</scope>
    <source>
        <strain evidence="1 2">CNCM I 4644</strain>
    </source>
</reference>
<name>A0A2A7B093_9FIRM</name>